<comment type="caution">
    <text evidence="2">The sequence shown here is derived from an EMBL/GenBank/DDBJ whole genome shotgun (WGS) entry which is preliminary data.</text>
</comment>
<organism evidence="2 3">
    <name type="scientific">Streptomyces cinnamoneus</name>
    <name type="common">Streptoverticillium cinnamoneum</name>
    <dbReference type="NCBI Taxonomy" id="53446"/>
    <lineage>
        <taxon>Bacteria</taxon>
        <taxon>Bacillati</taxon>
        <taxon>Actinomycetota</taxon>
        <taxon>Actinomycetes</taxon>
        <taxon>Kitasatosporales</taxon>
        <taxon>Streptomycetaceae</taxon>
        <taxon>Streptomyces</taxon>
        <taxon>Streptomyces cinnamoneus group</taxon>
    </lineage>
</organism>
<evidence type="ECO:0000313" key="2">
    <source>
        <dbReference type="EMBL" id="GHC70318.1"/>
    </source>
</evidence>
<dbReference type="GO" id="GO:0016740">
    <property type="term" value="F:transferase activity"/>
    <property type="evidence" value="ECO:0007669"/>
    <property type="project" value="InterPro"/>
</dbReference>
<dbReference type="InterPro" id="IPR005509">
    <property type="entry name" value="AfsA_hotdog_dom"/>
</dbReference>
<evidence type="ECO:0000313" key="3">
    <source>
        <dbReference type="Proteomes" id="UP000646244"/>
    </source>
</evidence>
<reference evidence="2" key="1">
    <citation type="journal article" date="2014" name="Int. J. Syst. Evol. Microbiol.">
        <title>Complete genome sequence of Corynebacterium casei LMG S-19264T (=DSM 44701T), isolated from a smear-ripened cheese.</title>
        <authorList>
            <consortium name="US DOE Joint Genome Institute (JGI-PGF)"/>
            <person name="Walter F."/>
            <person name="Albersmeier A."/>
            <person name="Kalinowski J."/>
            <person name="Ruckert C."/>
        </authorList>
    </citation>
    <scope>NUCLEOTIDE SEQUENCE</scope>
    <source>
        <strain evidence="2">JCM 4633</strain>
    </source>
</reference>
<feature type="domain" description="A-factor biosynthesis hotdog" evidence="1">
    <location>
        <begin position="16"/>
        <end position="145"/>
    </location>
</feature>
<dbReference type="NCBIfam" id="NF041195">
    <property type="entry name" value="ScbA_BarX_GamBu"/>
    <property type="match status" value="1"/>
</dbReference>
<feature type="domain" description="A-factor biosynthesis hotdog" evidence="1">
    <location>
        <begin position="183"/>
        <end position="305"/>
    </location>
</feature>
<protein>
    <submittedName>
        <fullName evidence="2">Lactone biosynthesis protein</fullName>
    </submittedName>
</protein>
<dbReference type="Proteomes" id="UP000646244">
    <property type="component" value="Unassembled WGS sequence"/>
</dbReference>
<dbReference type="InterPro" id="IPR047757">
    <property type="entry name" value="AfsA-like"/>
</dbReference>
<reference evidence="2" key="2">
    <citation type="submission" date="2020-09" db="EMBL/GenBank/DDBJ databases">
        <authorList>
            <person name="Sun Q."/>
            <person name="Ohkuma M."/>
        </authorList>
    </citation>
    <scope>NUCLEOTIDE SEQUENCE</scope>
    <source>
        <strain evidence="2">JCM 4633</strain>
    </source>
</reference>
<proteinExistence type="predicted"/>
<dbReference type="AlphaFoldDB" id="A0A918TZV3"/>
<evidence type="ECO:0000259" key="1">
    <source>
        <dbReference type="Pfam" id="PF03756"/>
    </source>
</evidence>
<dbReference type="EMBL" id="BMVB01000029">
    <property type="protein sequence ID" value="GHC70318.1"/>
    <property type="molecule type" value="Genomic_DNA"/>
</dbReference>
<gene>
    <name evidence="2" type="primary">mmfL</name>
    <name evidence="2" type="ORF">GCM10010507_56420</name>
</gene>
<accession>A0A918TZV3</accession>
<dbReference type="Pfam" id="PF03756">
    <property type="entry name" value="AfsA"/>
    <property type="match status" value="2"/>
</dbReference>
<sequence>MGRGLSHTHRVPRHTVHKAAATEVLLTDARRLAEDRFAVAALWPRDRFLTHRGSGGHADPMLLVETVRQTTIFLSHRFYGVPADRPFVLCDLGFDLDEPLPSGDGSPLPLTLDVSLAPTATGPGRFGMRLQATVHHGERRLGTACQSWQAVTPERYDRIRYRHPVSPAAPGAWEHATPLHPAAVGYQRTSDVLLATVPGTAATAGHRTWQLRMDQNHPVLFDHASDHIPGMVLMEAFRQAAHVLAAHDAGAGAHRPVSLASASTAFHSFGELDAPVTISAQPVFRAGPYLNVTAAQQDRTLASALVRPALPGTEGSTAC</sequence>
<name>A0A918TZV3_STRCJ</name>